<evidence type="ECO:0000313" key="2">
    <source>
        <dbReference type="Proteomes" id="UP000799776"/>
    </source>
</evidence>
<organism evidence="1 2">
    <name type="scientific">Saccharata proteae CBS 121410</name>
    <dbReference type="NCBI Taxonomy" id="1314787"/>
    <lineage>
        <taxon>Eukaryota</taxon>
        <taxon>Fungi</taxon>
        <taxon>Dikarya</taxon>
        <taxon>Ascomycota</taxon>
        <taxon>Pezizomycotina</taxon>
        <taxon>Dothideomycetes</taxon>
        <taxon>Dothideomycetes incertae sedis</taxon>
        <taxon>Botryosphaeriales</taxon>
        <taxon>Saccharataceae</taxon>
        <taxon>Saccharata</taxon>
    </lineage>
</organism>
<keyword evidence="2" id="KW-1185">Reference proteome</keyword>
<sequence length="126" mass="14687">MSVTATVNPITYNTLSVLADYELHHSPSQYDPSLNSHPLPLEVQQQPQQNPADWPVDYRRVPAYRPVNTRLDQSHWRVYLSKLERGFIAIMFLGVRTNIVYSRCQEEKLGGRIHDRIFRYKIGGDF</sequence>
<dbReference type="Proteomes" id="UP000799776">
    <property type="component" value="Unassembled WGS sequence"/>
</dbReference>
<comment type="caution">
    <text evidence="1">The sequence shown here is derived from an EMBL/GenBank/DDBJ whole genome shotgun (WGS) entry which is preliminary data.</text>
</comment>
<evidence type="ECO:0000313" key="1">
    <source>
        <dbReference type="EMBL" id="KAF2091442.1"/>
    </source>
</evidence>
<proteinExistence type="predicted"/>
<dbReference type="AlphaFoldDB" id="A0A9P4I3F7"/>
<reference evidence="1" key="1">
    <citation type="journal article" date="2020" name="Stud. Mycol.">
        <title>101 Dothideomycetes genomes: a test case for predicting lifestyles and emergence of pathogens.</title>
        <authorList>
            <person name="Haridas S."/>
            <person name="Albert R."/>
            <person name="Binder M."/>
            <person name="Bloem J."/>
            <person name="Labutti K."/>
            <person name="Salamov A."/>
            <person name="Andreopoulos B."/>
            <person name="Baker S."/>
            <person name="Barry K."/>
            <person name="Bills G."/>
            <person name="Bluhm B."/>
            <person name="Cannon C."/>
            <person name="Castanera R."/>
            <person name="Culley D."/>
            <person name="Daum C."/>
            <person name="Ezra D."/>
            <person name="Gonzalez J."/>
            <person name="Henrissat B."/>
            <person name="Kuo A."/>
            <person name="Liang C."/>
            <person name="Lipzen A."/>
            <person name="Lutzoni F."/>
            <person name="Magnuson J."/>
            <person name="Mondo S."/>
            <person name="Nolan M."/>
            <person name="Ohm R."/>
            <person name="Pangilinan J."/>
            <person name="Park H.-J."/>
            <person name="Ramirez L."/>
            <person name="Alfaro M."/>
            <person name="Sun H."/>
            <person name="Tritt A."/>
            <person name="Yoshinaga Y."/>
            <person name="Zwiers L.-H."/>
            <person name="Turgeon B."/>
            <person name="Goodwin S."/>
            <person name="Spatafora J."/>
            <person name="Crous P."/>
            <person name="Grigoriev I."/>
        </authorList>
    </citation>
    <scope>NUCLEOTIDE SEQUENCE</scope>
    <source>
        <strain evidence="1">CBS 121410</strain>
    </source>
</reference>
<dbReference type="EMBL" id="ML978711">
    <property type="protein sequence ID" value="KAF2091442.1"/>
    <property type="molecule type" value="Genomic_DNA"/>
</dbReference>
<name>A0A9P4I3F7_9PEZI</name>
<dbReference type="OrthoDB" id="5201563at2759"/>
<gene>
    <name evidence="1" type="ORF">K490DRAFT_70289</name>
</gene>
<accession>A0A9P4I3F7</accession>
<protein>
    <submittedName>
        <fullName evidence="1">Uncharacterized protein</fullName>
    </submittedName>
</protein>